<name>A0A0A9AEZ3_ARUDO</name>
<protein>
    <submittedName>
        <fullName evidence="1">Uncharacterized protein</fullName>
    </submittedName>
</protein>
<reference evidence="1" key="2">
    <citation type="journal article" date="2015" name="Data Brief">
        <title>Shoot transcriptome of the giant reed, Arundo donax.</title>
        <authorList>
            <person name="Barrero R.A."/>
            <person name="Guerrero F.D."/>
            <person name="Moolhuijzen P."/>
            <person name="Goolsby J.A."/>
            <person name="Tidwell J."/>
            <person name="Bellgard S.E."/>
            <person name="Bellgard M.I."/>
        </authorList>
    </citation>
    <scope>NUCLEOTIDE SEQUENCE</scope>
    <source>
        <tissue evidence="1">Shoot tissue taken approximately 20 cm above the soil surface</tissue>
    </source>
</reference>
<proteinExistence type="predicted"/>
<organism evidence="1">
    <name type="scientific">Arundo donax</name>
    <name type="common">Giant reed</name>
    <name type="synonym">Donax arundinaceus</name>
    <dbReference type="NCBI Taxonomy" id="35708"/>
    <lineage>
        <taxon>Eukaryota</taxon>
        <taxon>Viridiplantae</taxon>
        <taxon>Streptophyta</taxon>
        <taxon>Embryophyta</taxon>
        <taxon>Tracheophyta</taxon>
        <taxon>Spermatophyta</taxon>
        <taxon>Magnoliopsida</taxon>
        <taxon>Liliopsida</taxon>
        <taxon>Poales</taxon>
        <taxon>Poaceae</taxon>
        <taxon>PACMAD clade</taxon>
        <taxon>Arundinoideae</taxon>
        <taxon>Arundineae</taxon>
        <taxon>Arundo</taxon>
    </lineage>
</organism>
<dbReference type="EMBL" id="GBRH01250365">
    <property type="protein sequence ID" value="JAD47530.1"/>
    <property type="molecule type" value="Transcribed_RNA"/>
</dbReference>
<dbReference type="AlphaFoldDB" id="A0A0A9AEZ3"/>
<accession>A0A0A9AEZ3</accession>
<reference evidence="1" key="1">
    <citation type="submission" date="2014-09" db="EMBL/GenBank/DDBJ databases">
        <authorList>
            <person name="Magalhaes I.L.F."/>
            <person name="Oliveira U."/>
            <person name="Santos F.R."/>
            <person name="Vidigal T.H.D.A."/>
            <person name="Brescovit A.D."/>
            <person name="Santos A.J."/>
        </authorList>
    </citation>
    <scope>NUCLEOTIDE SEQUENCE</scope>
    <source>
        <tissue evidence="1">Shoot tissue taken approximately 20 cm above the soil surface</tissue>
    </source>
</reference>
<evidence type="ECO:0000313" key="1">
    <source>
        <dbReference type="EMBL" id="JAD47530.1"/>
    </source>
</evidence>
<sequence>MLAAYPQLKLSRTVTRTYTKPKKHGERADAKAAKVAAYLSHAAHTQNQNSMERDVNTVQANRNMQWIPFGCSGLGTGVLLYLAGKWILIVRTPRADSPSDTKLMGNSDVKATFGTWAAAP</sequence>